<protein>
    <submittedName>
        <fullName evidence="2">ThiF family adenylyltransferase</fullName>
    </submittedName>
</protein>
<dbReference type="InterPro" id="IPR000594">
    <property type="entry name" value="ThiF_NAD_FAD-bd"/>
</dbReference>
<keyword evidence="2" id="KW-0548">Nucleotidyltransferase</keyword>
<dbReference type="InterPro" id="IPR035985">
    <property type="entry name" value="Ubiquitin-activating_enz"/>
</dbReference>
<dbReference type="SUPFAM" id="SSF69572">
    <property type="entry name" value="Activating enzymes of the ubiquitin-like proteins"/>
    <property type="match status" value="1"/>
</dbReference>
<dbReference type="PANTHER" id="PTHR43267">
    <property type="entry name" value="TRNA THREONYLCARBAMOYLADENOSINE DEHYDRATASE"/>
    <property type="match status" value="1"/>
</dbReference>
<dbReference type="Gene3D" id="3.40.50.720">
    <property type="entry name" value="NAD(P)-binding Rossmann-like Domain"/>
    <property type="match status" value="1"/>
</dbReference>
<organism evidence="2 3">
    <name type="scientific">Sulfurospirillum tamanense</name>
    <dbReference type="NCBI Taxonomy" id="2813362"/>
    <lineage>
        <taxon>Bacteria</taxon>
        <taxon>Pseudomonadati</taxon>
        <taxon>Campylobacterota</taxon>
        <taxon>Epsilonproteobacteria</taxon>
        <taxon>Campylobacterales</taxon>
        <taxon>Sulfurospirillaceae</taxon>
        <taxon>Sulfurospirillum</taxon>
    </lineage>
</organism>
<dbReference type="Pfam" id="PF00899">
    <property type="entry name" value="ThiF"/>
    <property type="match status" value="1"/>
</dbReference>
<accession>A0ABS2WRU9</accession>
<gene>
    <name evidence="2" type="ORF">JWV37_05990</name>
</gene>
<dbReference type="RefSeq" id="WP_205458869.1">
    <property type="nucleotide sequence ID" value="NZ_JAFHKK010000010.1"/>
</dbReference>
<feature type="domain" description="THIF-type NAD/FAD binding fold" evidence="1">
    <location>
        <begin position="50"/>
        <end position="263"/>
    </location>
</feature>
<keyword evidence="3" id="KW-1185">Reference proteome</keyword>
<dbReference type="EMBL" id="JAFHKK010000010">
    <property type="protein sequence ID" value="MBN2964322.1"/>
    <property type="molecule type" value="Genomic_DNA"/>
</dbReference>
<sequence>MKTLSSFLQERAHEGFVGIATINEAMKTFTCKARTVEKTIFEAGLTPLRYRRNQQSLTQEEQHRLFNAHVFVVGCGGLGGLISELLARVGIGALTLIDPDVYEEHNLNRQIFSSVKTLGHSKAKTVRKRLLEINPALHVKAIQDTLGPENARLFVKGKSVVVDALDCPLTKTLLAFTCNEEKVAFVHGAIGGWMGQCSTSKNLEEVYKDGEKGAEKRSGNLPMTAAFCACLQASLVLKTLLGKPVLDDALLFFDLYDMEMVEARLF</sequence>
<comment type="caution">
    <text evidence="2">The sequence shown here is derived from an EMBL/GenBank/DDBJ whole genome shotgun (WGS) entry which is preliminary data.</text>
</comment>
<evidence type="ECO:0000259" key="1">
    <source>
        <dbReference type="Pfam" id="PF00899"/>
    </source>
</evidence>
<reference evidence="2 3" key="3">
    <citation type="submission" date="2021-02" db="EMBL/GenBank/DDBJ databases">
        <authorList>
            <person name="Merkel A.Y."/>
        </authorList>
    </citation>
    <scope>NUCLEOTIDE SEQUENCE [LARGE SCALE GENOMIC DNA]</scope>
    <source>
        <strain evidence="2 3">T05b</strain>
    </source>
</reference>
<evidence type="ECO:0000313" key="2">
    <source>
        <dbReference type="EMBL" id="MBN2964322.1"/>
    </source>
</evidence>
<proteinExistence type="predicted"/>
<name>A0ABS2WRU9_9BACT</name>
<reference evidence="2 3" key="1">
    <citation type="submission" date="2021-02" db="EMBL/GenBank/DDBJ databases">
        <title>Sulfurospirillum tamanensis sp. nov.</title>
        <authorList>
            <person name="Frolova A."/>
            <person name="Merkel A."/>
            <person name="Slobodkin A."/>
        </authorList>
    </citation>
    <scope>NUCLEOTIDE SEQUENCE [LARGE SCALE GENOMIC DNA]</scope>
    <source>
        <strain evidence="2 3">T05b</strain>
    </source>
</reference>
<reference evidence="3" key="2">
    <citation type="submission" date="2021-02" db="EMBL/GenBank/DDBJ databases">
        <title>Sulfurospirillum tamanensis sp. nov.</title>
        <authorList>
            <person name="Merkel A.Y."/>
        </authorList>
    </citation>
    <scope>NUCLEOTIDE SEQUENCE [LARGE SCALE GENOMIC DNA]</scope>
    <source>
        <strain evidence="3">T05b</strain>
    </source>
</reference>
<dbReference type="GO" id="GO:0016779">
    <property type="term" value="F:nucleotidyltransferase activity"/>
    <property type="evidence" value="ECO:0007669"/>
    <property type="project" value="UniProtKB-KW"/>
</dbReference>
<evidence type="ECO:0000313" key="3">
    <source>
        <dbReference type="Proteomes" id="UP000703590"/>
    </source>
</evidence>
<keyword evidence="2" id="KW-0808">Transferase</keyword>
<dbReference type="InterPro" id="IPR045886">
    <property type="entry name" value="ThiF/MoeB/HesA"/>
</dbReference>
<dbReference type="PANTHER" id="PTHR43267:SF1">
    <property type="entry name" value="TRNA THREONYLCARBAMOYLADENOSINE DEHYDRATASE"/>
    <property type="match status" value="1"/>
</dbReference>
<dbReference type="Proteomes" id="UP000703590">
    <property type="component" value="Unassembled WGS sequence"/>
</dbReference>